<dbReference type="Pfam" id="PF08883">
    <property type="entry name" value="DOPA_dioxygen"/>
    <property type="match status" value="1"/>
</dbReference>
<evidence type="ECO:0000313" key="2">
    <source>
        <dbReference type="EMBL" id="KAK3342800.1"/>
    </source>
</evidence>
<dbReference type="GeneID" id="87861937"/>
<dbReference type="AlphaFoldDB" id="A0AAE0JDD6"/>
<dbReference type="PANTHER" id="PTHR36423:SF2">
    <property type="entry name" value="AFR070WP"/>
    <property type="match status" value="1"/>
</dbReference>
<feature type="region of interest" description="Disordered" evidence="1">
    <location>
        <begin position="1"/>
        <end position="30"/>
    </location>
</feature>
<name>A0AAE0JDD6_9PEZI</name>
<dbReference type="PANTHER" id="PTHR36423">
    <property type="entry name" value="AFR070WP"/>
    <property type="match status" value="1"/>
</dbReference>
<sequence>MPSQRPTYKSPLEGYENAPPPPTERAEDGKSLLNIQTGVLSSAYEKFPEPLDNGRRGAFDVHIYHLPNHPAQAQYAAELHSRIRREFPELRIYTFWSKPVGPHPIAMFEVNIFTPAQFGAFVGWLAVWRGPLSVLIHPNTTEKTIEEGGEMSEAEKEARNHTERAIWMGERVVLNTDLFWEVMDH</sequence>
<dbReference type="InterPro" id="IPR023389">
    <property type="entry name" value="DOPA-like_sf"/>
</dbReference>
<dbReference type="RefSeq" id="XP_062680593.1">
    <property type="nucleotide sequence ID" value="XM_062824783.1"/>
</dbReference>
<dbReference type="Gene3D" id="3.30.70.1240">
    <property type="entry name" value="DOPA-like domains"/>
    <property type="match status" value="1"/>
</dbReference>
<comment type="caution">
    <text evidence="2">The sequence shown here is derived from an EMBL/GenBank/DDBJ whole genome shotgun (WGS) entry which is preliminary data.</text>
</comment>
<keyword evidence="3" id="KW-1185">Reference proteome</keyword>
<gene>
    <name evidence="2" type="ORF">B0H65DRAFT_428780</name>
</gene>
<protein>
    <submittedName>
        <fullName evidence="2">DOPA-like domain-containing protein</fullName>
    </submittedName>
</protein>
<evidence type="ECO:0000313" key="3">
    <source>
        <dbReference type="Proteomes" id="UP001278500"/>
    </source>
</evidence>
<dbReference type="SUPFAM" id="SSF143410">
    <property type="entry name" value="DOPA-like"/>
    <property type="match status" value="1"/>
</dbReference>
<proteinExistence type="predicted"/>
<dbReference type="Proteomes" id="UP001278500">
    <property type="component" value="Unassembled WGS sequence"/>
</dbReference>
<organism evidence="2 3">
    <name type="scientific">Neurospora tetraspora</name>
    <dbReference type="NCBI Taxonomy" id="94610"/>
    <lineage>
        <taxon>Eukaryota</taxon>
        <taxon>Fungi</taxon>
        <taxon>Dikarya</taxon>
        <taxon>Ascomycota</taxon>
        <taxon>Pezizomycotina</taxon>
        <taxon>Sordariomycetes</taxon>
        <taxon>Sordariomycetidae</taxon>
        <taxon>Sordariales</taxon>
        <taxon>Sordariaceae</taxon>
        <taxon>Neurospora</taxon>
    </lineage>
</organism>
<dbReference type="EMBL" id="JAUEPP010000005">
    <property type="protein sequence ID" value="KAK3342800.1"/>
    <property type="molecule type" value="Genomic_DNA"/>
</dbReference>
<reference evidence="2" key="2">
    <citation type="submission" date="2023-06" db="EMBL/GenBank/DDBJ databases">
        <authorList>
            <consortium name="Lawrence Berkeley National Laboratory"/>
            <person name="Haridas S."/>
            <person name="Hensen N."/>
            <person name="Bonometti L."/>
            <person name="Westerberg I."/>
            <person name="Brannstrom I.O."/>
            <person name="Guillou S."/>
            <person name="Cros-Aarteil S."/>
            <person name="Calhoun S."/>
            <person name="Kuo A."/>
            <person name="Mondo S."/>
            <person name="Pangilinan J."/>
            <person name="Riley R."/>
            <person name="Labutti K."/>
            <person name="Andreopoulos B."/>
            <person name="Lipzen A."/>
            <person name="Chen C."/>
            <person name="Yanf M."/>
            <person name="Daum C."/>
            <person name="Ng V."/>
            <person name="Clum A."/>
            <person name="Steindorff A."/>
            <person name="Ohm R."/>
            <person name="Martin F."/>
            <person name="Silar P."/>
            <person name="Natvig D."/>
            <person name="Lalanne C."/>
            <person name="Gautier V."/>
            <person name="Ament-Velasquez S.L."/>
            <person name="Kruys A."/>
            <person name="Hutchinson M.I."/>
            <person name="Powell A.J."/>
            <person name="Barry K."/>
            <person name="Miller A.N."/>
            <person name="Grigoriev I.V."/>
            <person name="Debuchy R."/>
            <person name="Gladieux P."/>
            <person name="Thoren M.H."/>
            <person name="Johannesson H."/>
        </authorList>
    </citation>
    <scope>NUCLEOTIDE SEQUENCE</scope>
    <source>
        <strain evidence="2">CBS 560.94</strain>
    </source>
</reference>
<dbReference type="InterPro" id="IPR014980">
    <property type="entry name" value="DOPA_dioxygen"/>
</dbReference>
<reference evidence="2" key="1">
    <citation type="journal article" date="2023" name="Mol. Phylogenet. Evol.">
        <title>Genome-scale phylogeny and comparative genomics of the fungal order Sordariales.</title>
        <authorList>
            <person name="Hensen N."/>
            <person name="Bonometti L."/>
            <person name="Westerberg I."/>
            <person name="Brannstrom I.O."/>
            <person name="Guillou S."/>
            <person name="Cros-Aarteil S."/>
            <person name="Calhoun S."/>
            <person name="Haridas S."/>
            <person name="Kuo A."/>
            <person name="Mondo S."/>
            <person name="Pangilinan J."/>
            <person name="Riley R."/>
            <person name="LaButti K."/>
            <person name="Andreopoulos B."/>
            <person name="Lipzen A."/>
            <person name="Chen C."/>
            <person name="Yan M."/>
            <person name="Daum C."/>
            <person name="Ng V."/>
            <person name="Clum A."/>
            <person name="Steindorff A."/>
            <person name="Ohm R.A."/>
            <person name="Martin F."/>
            <person name="Silar P."/>
            <person name="Natvig D.O."/>
            <person name="Lalanne C."/>
            <person name="Gautier V."/>
            <person name="Ament-Velasquez S.L."/>
            <person name="Kruys A."/>
            <person name="Hutchinson M.I."/>
            <person name="Powell A.J."/>
            <person name="Barry K."/>
            <person name="Miller A.N."/>
            <person name="Grigoriev I.V."/>
            <person name="Debuchy R."/>
            <person name="Gladieux P."/>
            <person name="Hiltunen Thoren M."/>
            <person name="Johannesson H."/>
        </authorList>
    </citation>
    <scope>NUCLEOTIDE SEQUENCE</scope>
    <source>
        <strain evidence="2">CBS 560.94</strain>
    </source>
</reference>
<accession>A0AAE0JDD6</accession>
<evidence type="ECO:0000256" key="1">
    <source>
        <dbReference type="SAM" id="MobiDB-lite"/>
    </source>
</evidence>